<name>A0AAV0HAZ3_9ROSI</name>
<organism evidence="2 3">
    <name type="scientific">Linum tenue</name>
    <dbReference type="NCBI Taxonomy" id="586396"/>
    <lineage>
        <taxon>Eukaryota</taxon>
        <taxon>Viridiplantae</taxon>
        <taxon>Streptophyta</taxon>
        <taxon>Embryophyta</taxon>
        <taxon>Tracheophyta</taxon>
        <taxon>Spermatophyta</taxon>
        <taxon>Magnoliopsida</taxon>
        <taxon>eudicotyledons</taxon>
        <taxon>Gunneridae</taxon>
        <taxon>Pentapetalae</taxon>
        <taxon>rosids</taxon>
        <taxon>fabids</taxon>
        <taxon>Malpighiales</taxon>
        <taxon>Linaceae</taxon>
        <taxon>Linum</taxon>
    </lineage>
</organism>
<protein>
    <submittedName>
        <fullName evidence="2">Uncharacterized protein</fullName>
    </submittedName>
</protein>
<keyword evidence="3" id="KW-1185">Reference proteome</keyword>
<dbReference type="Proteomes" id="UP001154282">
    <property type="component" value="Unassembled WGS sequence"/>
</dbReference>
<dbReference type="AlphaFoldDB" id="A0AAV0HAZ3"/>
<sequence>MVRNDPASSKTTKSNRPFEPELVWPNPDTTASFFYKRRPNSQGEGTAFQKGKRLGGNTFISFCQFRVLFFSSWSVYSGFLFLVGSGENRERGANTVLPFSFFVIEAEDSQPNKGIRKLANQ</sequence>
<feature type="region of interest" description="Disordered" evidence="1">
    <location>
        <begin position="1"/>
        <end position="25"/>
    </location>
</feature>
<feature type="compositionally biased region" description="Polar residues" evidence="1">
    <location>
        <begin position="1"/>
        <end position="15"/>
    </location>
</feature>
<dbReference type="EMBL" id="CAMGYJ010000002">
    <property type="protein sequence ID" value="CAI0382183.1"/>
    <property type="molecule type" value="Genomic_DNA"/>
</dbReference>
<proteinExistence type="predicted"/>
<comment type="caution">
    <text evidence="2">The sequence shown here is derived from an EMBL/GenBank/DDBJ whole genome shotgun (WGS) entry which is preliminary data.</text>
</comment>
<gene>
    <name evidence="2" type="ORF">LITE_LOCUS3460</name>
</gene>
<reference evidence="2" key="1">
    <citation type="submission" date="2022-08" db="EMBL/GenBank/DDBJ databases">
        <authorList>
            <person name="Gutierrez-Valencia J."/>
        </authorList>
    </citation>
    <scope>NUCLEOTIDE SEQUENCE</scope>
</reference>
<evidence type="ECO:0000313" key="3">
    <source>
        <dbReference type="Proteomes" id="UP001154282"/>
    </source>
</evidence>
<evidence type="ECO:0000256" key="1">
    <source>
        <dbReference type="SAM" id="MobiDB-lite"/>
    </source>
</evidence>
<feature type="non-terminal residue" evidence="2">
    <location>
        <position position="121"/>
    </location>
</feature>
<accession>A0AAV0HAZ3</accession>
<evidence type="ECO:0000313" key="2">
    <source>
        <dbReference type="EMBL" id="CAI0382183.1"/>
    </source>
</evidence>